<dbReference type="EMBL" id="PGTX01000003">
    <property type="protein sequence ID" value="PJI79313.1"/>
    <property type="molecule type" value="Genomic_DNA"/>
</dbReference>
<keyword evidence="9 14" id="KW-0411">Iron-sulfur</keyword>
<evidence type="ECO:0000259" key="17">
    <source>
        <dbReference type="PROSITE" id="PS51918"/>
    </source>
</evidence>
<feature type="binding site" evidence="14">
    <location>
        <position position="160"/>
    </location>
    <ligand>
        <name>[4Fe-4S] cluster</name>
        <dbReference type="ChEBI" id="CHEBI:49883"/>
        <label>2</label>
        <note>4Fe-4S-S-AdoMet</note>
    </ligand>
</feature>
<keyword evidence="3 14" id="KW-0963">Cytoplasm</keyword>
<sequence>MKKLYIKTFGCQMNEYDSGKMADLLHANDGMEITHTPEDADVVLLNTCSIREKAEDKVFSDLGRLRELKKIKPDLLIGVGGCVASQEGQQIISRAPYVDVVFGPQTLHRLSDLLSQRRITGRPQVDISFPEIEKFDHLPASRQTKGSAYVSIMEGCSKYCSYCVVPYTRGEEVSRPFDDVLTEVAGLANQGVKEIVLLGQNVNAYLGKMGGTEEIADFALLIEYVAEIPGVERIRFTTSHPKEFTQRLIDVYAKVPKLVSHLHLPVQHASDSILSAMKRGYTCLEYKSIIRKMRAVRPDLTLSSDFIVGFPGETDADFAKLLQMVEELHFDNSFCFIFSPRPGTPAANLSDDTPHEIKLKRLQTLLALVESQANQISQQMLGHTERVLIEGLAKDGVNLQGRAANNRVIHFTAPESEKESLIGQMVDIHITEVLNYTLRGELVDVLAPSH</sequence>
<dbReference type="SUPFAM" id="SSF102114">
    <property type="entry name" value="Radical SAM enzymes"/>
    <property type="match status" value="1"/>
</dbReference>
<dbReference type="InterPro" id="IPR020612">
    <property type="entry name" value="Methylthiotransferase_CS"/>
</dbReference>
<dbReference type="InterPro" id="IPR007197">
    <property type="entry name" value="rSAM"/>
</dbReference>
<dbReference type="NCBIfam" id="TIGR01574">
    <property type="entry name" value="miaB-methiolase"/>
    <property type="match status" value="1"/>
</dbReference>
<comment type="catalytic activity">
    <reaction evidence="13">
        <text>N(6)-dimethylallyladenosine(37) in tRNA + (sulfur carrier)-SH + AH2 + 2 S-adenosyl-L-methionine = 2-methylsulfanyl-N(6)-dimethylallyladenosine(37) in tRNA + (sulfur carrier)-H + 5'-deoxyadenosine + L-methionine + A + S-adenosyl-L-homocysteine + 2 H(+)</text>
        <dbReference type="Rhea" id="RHEA:37067"/>
        <dbReference type="Rhea" id="RHEA-COMP:10375"/>
        <dbReference type="Rhea" id="RHEA-COMP:10376"/>
        <dbReference type="Rhea" id="RHEA-COMP:14737"/>
        <dbReference type="Rhea" id="RHEA-COMP:14739"/>
        <dbReference type="ChEBI" id="CHEBI:13193"/>
        <dbReference type="ChEBI" id="CHEBI:15378"/>
        <dbReference type="ChEBI" id="CHEBI:17319"/>
        <dbReference type="ChEBI" id="CHEBI:17499"/>
        <dbReference type="ChEBI" id="CHEBI:29917"/>
        <dbReference type="ChEBI" id="CHEBI:57844"/>
        <dbReference type="ChEBI" id="CHEBI:57856"/>
        <dbReference type="ChEBI" id="CHEBI:59789"/>
        <dbReference type="ChEBI" id="CHEBI:64428"/>
        <dbReference type="ChEBI" id="CHEBI:74415"/>
        <dbReference type="ChEBI" id="CHEBI:74417"/>
        <dbReference type="EC" id="2.8.4.3"/>
    </reaction>
    <physiologicalReaction direction="left-to-right" evidence="13">
        <dbReference type="Rhea" id="RHEA:37068"/>
    </physiologicalReaction>
</comment>
<dbReference type="InterPro" id="IPR002792">
    <property type="entry name" value="TRAM_dom"/>
</dbReference>
<keyword evidence="6 14" id="KW-0819">tRNA processing</keyword>
<dbReference type="SFLD" id="SFLDS00029">
    <property type="entry name" value="Radical_SAM"/>
    <property type="match status" value="1"/>
</dbReference>
<evidence type="ECO:0000256" key="10">
    <source>
        <dbReference type="ARBA" id="ARBA00033765"/>
    </source>
</evidence>
<evidence type="ECO:0000256" key="6">
    <source>
        <dbReference type="ARBA" id="ARBA00022694"/>
    </source>
</evidence>
<evidence type="ECO:0000256" key="1">
    <source>
        <dbReference type="ARBA" id="ARBA00003234"/>
    </source>
</evidence>
<dbReference type="GO" id="GO:0005829">
    <property type="term" value="C:cytosol"/>
    <property type="evidence" value="ECO:0007669"/>
    <property type="project" value="TreeGrafter"/>
</dbReference>
<dbReference type="GO" id="GO:0051539">
    <property type="term" value="F:4 iron, 4 sulfur cluster binding"/>
    <property type="evidence" value="ECO:0007669"/>
    <property type="project" value="UniProtKB-UniRule"/>
</dbReference>
<dbReference type="InterPro" id="IPR038135">
    <property type="entry name" value="Methylthiotransferase_N_sf"/>
</dbReference>
<evidence type="ECO:0000256" key="7">
    <source>
        <dbReference type="ARBA" id="ARBA00022723"/>
    </source>
</evidence>
<gene>
    <name evidence="14" type="primary">miaB</name>
    <name evidence="18" type="ORF">B0G85_1418</name>
</gene>
<feature type="binding site" evidence="14">
    <location>
        <position position="163"/>
    </location>
    <ligand>
        <name>[4Fe-4S] cluster</name>
        <dbReference type="ChEBI" id="CHEBI:49883"/>
        <label>2</label>
        <note>4Fe-4S-S-AdoMet</note>
    </ligand>
</feature>
<evidence type="ECO:0000259" key="15">
    <source>
        <dbReference type="PROSITE" id="PS50926"/>
    </source>
</evidence>
<dbReference type="SFLD" id="SFLDG01082">
    <property type="entry name" value="B12-binding_domain_containing"/>
    <property type="match status" value="1"/>
</dbReference>
<dbReference type="SFLD" id="SFLDF00273">
    <property type="entry name" value="(dimethylallyl)adenosine_tRNA"/>
    <property type="match status" value="1"/>
</dbReference>
<dbReference type="InterPro" id="IPR005839">
    <property type="entry name" value="Methylthiotransferase"/>
</dbReference>
<dbReference type="AlphaFoldDB" id="A0A2M8VQ92"/>
<evidence type="ECO:0000313" key="19">
    <source>
        <dbReference type="Proteomes" id="UP000229366"/>
    </source>
</evidence>
<dbReference type="FunFam" id="3.80.30.20:FF:000001">
    <property type="entry name" value="tRNA-2-methylthio-N(6)-dimethylallyladenosine synthase 2"/>
    <property type="match status" value="1"/>
</dbReference>
<dbReference type="PROSITE" id="PS51449">
    <property type="entry name" value="MTTASE_N"/>
    <property type="match status" value="1"/>
</dbReference>
<comment type="function">
    <text evidence="1 14">Catalyzes the methylthiolation of N6-(dimethylallyl)adenosine (i(6)A), leading to the formation of 2-methylthio-N6-(dimethylallyl)adenosine (ms(2)i(6)A) at position 37 in tRNAs that read codons beginning with uridine.</text>
</comment>
<accession>A0A2M8VQ92</accession>
<comment type="similarity">
    <text evidence="14">Belongs to the methylthiotransferase family. MiaB subfamily.</text>
</comment>
<dbReference type="InterPro" id="IPR058240">
    <property type="entry name" value="rSAM_sf"/>
</dbReference>
<reference evidence="18 19" key="1">
    <citation type="submission" date="2017-11" db="EMBL/GenBank/DDBJ databases">
        <title>Genomic Encyclopedia of Type Strains, Phase III (KMG-III): the genomes of soil and plant-associated and newly described type strains.</title>
        <authorList>
            <person name="Whitman W."/>
        </authorList>
    </citation>
    <scope>NUCLEOTIDE SEQUENCE [LARGE SCALE GENOMIC DNA]</scope>
    <source>
        <strain evidence="18 19">UB-Domo-W1</strain>
    </source>
</reference>
<evidence type="ECO:0000256" key="3">
    <source>
        <dbReference type="ARBA" id="ARBA00022490"/>
    </source>
</evidence>
<dbReference type="OrthoDB" id="9805215at2"/>
<comment type="subunit">
    <text evidence="14">Monomer.</text>
</comment>
<feature type="domain" description="MTTase N-terminal" evidence="16">
    <location>
        <begin position="2"/>
        <end position="119"/>
    </location>
</feature>
<dbReference type="GO" id="GO:0035597">
    <property type="term" value="F:tRNA-2-methylthio-N(6)-dimethylallyladenosine(37) synthase activity"/>
    <property type="evidence" value="ECO:0007669"/>
    <property type="project" value="UniProtKB-EC"/>
</dbReference>
<proteinExistence type="inferred from homology"/>
<evidence type="ECO:0000256" key="13">
    <source>
        <dbReference type="ARBA" id="ARBA00052587"/>
    </source>
</evidence>
<dbReference type="InterPro" id="IPR006638">
    <property type="entry name" value="Elp3/MiaA/NifB-like_rSAM"/>
</dbReference>
<comment type="caution">
    <text evidence="18">The sequence shown here is derived from an EMBL/GenBank/DDBJ whole genome shotgun (WGS) entry which is preliminary data.</text>
</comment>
<dbReference type="HAMAP" id="MF_01864">
    <property type="entry name" value="tRNA_metthiotr_MiaB"/>
    <property type="match status" value="1"/>
</dbReference>
<comment type="cofactor">
    <cofactor evidence="14">
        <name>[4Fe-4S] cluster</name>
        <dbReference type="ChEBI" id="CHEBI:49883"/>
    </cofactor>
    <text evidence="14">Binds 2 [4Fe-4S] clusters. One cluster is coordinated with 3 cysteines and an exchangeable S-adenosyl-L-methionine.</text>
</comment>
<name>A0A2M8VQ92_9BURK</name>
<dbReference type="PANTHER" id="PTHR43020:SF2">
    <property type="entry name" value="MITOCHONDRIAL TRNA METHYLTHIOTRANSFERASE CDK5RAP1"/>
    <property type="match status" value="1"/>
</dbReference>
<feature type="binding site" evidence="14">
    <location>
        <position position="48"/>
    </location>
    <ligand>
        <name>[4Fe-4S] cluster</name>
        <dbReference type="ChEBI" id="CHEBI:49883"/>
        <label>1</label>
    </ligand>
</feature>
<evidence type="ECO:0000256" key="12">
    <source>
        <dbReference type="ARBA" id="ARBA00052380"/>
    </source>
</evidence>
<keyword evidence="8 14" id="KW-0408">Iron</keyword>
<dbReference type="GO" id="GO:0046872">
    <property type="term" value="F:metal ion binding"/>
    <property type="evidence" value="ECO:0007669"/>
    <property type="project" value="UniProtKB-KW"/>
</dbReference>
<dbReference type="CDD" id="cd01335">
    <property type="entry name" value="Radical_SAM"/>
    <property type="match status" value="1"/>
</dbReference>
<keyword evidence="19" id="KW-1185">Reference proteome</keyword>
<keyword evidence="4 14" id="KW-0808">Transferase</keyword>
<feature type="domain" description="Radical SAM core" evidence="17">
    <location>
        <begin position="142"/>
        <end position="377"/>
    </location>
</feature>
<dbReference type="Gene3D" id="3.40.50.12160">
    <property type="entry name" value="Methylthiotransferase, N-terminal domain"/>
    <property type="match status" value="1"/>
</dbReference>
<comment type="subcellular location">
    <subcellularLocation>
        <location evidence="14">Cytoplasm</location>
    </subcellularLocation>
</comment>
<dbReference type="Pfam" id="PF04055">
    <property type="entry name" value="Radical_SAM"/>
    <property type="match status" value="1"/>
</dbReference>
<protein>
    <recommendedName>
        <fullName evidence="10 14">tRNA-2-methylthio-N(6)-dimethylallyladenosine synthase</fullName>
        <ecNumber evidence="10 14">2.8.4.3</ecNumber>
    </recommendedName>
    <alternativeName>
        <fullName evidence="14">(Dimethylallyl)adenosine tRNA methylthiotransferase MiaB</fullName>
    </alternativeName>
    <alternativeName>
        <fullName evidence="14">tRNA-i(6)A37 methylthiotransferase</fullName>
    </alternativeName>
</protein>
<dbReference type="PROSITE" id="PS01278">
    <property type="entry name" value="MTTASE_RADICAL"/>
    <property type="match status" value="1"/>
</dbReference>
<evidence type="ECO:0000256" key="2">
    <source>
        <dbReference type="ARBA" id="ARBA00022485"/>
    </source>
</evidence>
<dbReference type="EC" id="2.8.4.3" evidence="10 14"/>
<dbReference type="Pfam" id="PF01938">
    <property type="entry name" value="TRAM"/>
    <property type="match status" value="1"/>
</dbReference>
<dbReference type="SMART" id="SM00729">
    <property type="entry name" value="Elp3"/>
    <property type="match status" value="1"/>
</dbReference>
<keyword evidence="7 14" id="KW-0479">Metal-binding</keyword>
<evidence type="ECO:0000256" key="11">
    <source>
        <dbReference type="ARBA" id="ARBA00050926"/>
    </source>
</evidence>
<evidence type="ECO:0000313" key="18">
    <source>
        <dbReference type="EMBL" id="PJI79313.1"/>
    </source>
</evidence>
<dbReference type="PROSITE" id="PS50926">
    <property type="entry name" value="TRAM"/>
    <property type="match status" value="1"/>
</dbReference>
<evidence type="ECO:0000259" key="16">
    <source>
        <dbReference type="PROSITE" id="PS51449"/>
    </source>
</evidence>
<feature type="binding site" evidence="14">
    <location>
        <position position="11"/>
    </location>
    <ligand>
        <name>[4Fe-4S] cluster</name>
        <dbReference type="ChEBI" id="CHEBI:49883"/>
        <label>1</label>
    </ligand>
</feature>
<evidence type="ECO:0000256" key="4">
    <source>
        <dbReference type="ARBA" id="ARBA00022679"/>
    </source>
</evidence>
<dbReference type="InterPro" id="IPR013848">
    <property type="entry name" value="Methylthiotransferase_N"/>
</dbReference>
<feature type="binding site" evidence="14">
    <location>
        <position position="82"/>
    </location>
    <ligand>
        <name>[4Fe-4S] cluster</name>
        <dbReference type="ChEBI" id="CHEBI:49883"/>
        <label>1</label>
    </ligand>
</feature>
<dbReference type="Pfam" id="PF00919">
    <property type="entry name" value="UPF0004"/>
    <property type="match status" value="1"/>
</dbReference>
<comment type="catalytic activity">
    <reaction evidence="12">
        <text>2-thio-N(6)-dimethylallyladenosine(37) in tRNA + S-adenosyl-L-methionine = 2-methylsulfanyl-N(6)-dimethylallyladenosine(37) in tRNA + S-adenosyl-L-homocysteine + H(+)</text>
        <dbReference type="Rhea" id="RHEA:37063"/>
        <dbReference type="Rhea" id="RHEA-COMP:10376"/>
        <dbReference type="Rhea" id="RHEA-COMP:10377"/>
        <dbReference type="ChEBI" id="CHEBI:15378"/>
        <dbReference type="ChEBI" id="CHEBI:57856"/>
        <dbReference type="ChEBI" id="CHEBI:59789"/>
        <dbReference type="ChEBI" id="CHEBI:74416"/>
        <dbReference type="ChEBI" id="CHEBI:74417"/>
    </reaction>
    <physiologicalReaction direction="left-to-right" evidence="12">
        <dbReference type="Rhea" id="RHEA:37064"/>
    </physiologicalReaction>
</comment>
<keyword evidence="2 14" id="KW-0004">4Fe-4S</keyword>
<feature type="binding site" evidence="14">
    <location>
        <position position="156"/>
    </location>
    <ligand>
        <name>[4Fe-4S] cluster</name>
        <dbReference type="ChEBI" id="CHEBI:49883"/>
        <label>2</label>
        <note>4Fe-4S-S-AdoMet</note>
    </ligand>
</feature>
<evidence type="ECO:0000256" key="8">
    <source>
        <dbReference type="ARBA" id="ARBA00023004"/>
    </source>
</evidence>
<comment type="catalytic activity">
    <reaction evidence="11">
        <text>N(6)-dimethylallyladenosine(37) in tRNA + (sulfur carrier)-SH + AH2 + S-adenosyl-L-methionine = 2-thio-N(6)-dimethylallyladenosine(37) in tRNA + (sulfur carrier)-H + 5'-deoxyadenosine + L-methionine + A + H(+)</text>
        <dbReference type="Rhea" id="RHEA:36339"/>
        <dbReference type="Rhea" id="RHEA-COMP:10375"/>
        <dbReference type="Rhea" id="RHEA-COMP:10377"/>
        <dbReference type="Rhea" id="RHEA-COMP:14737"/>
        <dbReference type="Rhea" id="RHEA-COMP:14739"/>
        <dbReference type="ChEBI" id="CHEBI:13193"/>
        <dbReference type="ChEBI" id="CHEBI:15378"/>
        <dbReference type="ChEBI" id="CHEBI:17319"/>
        <dbReference type="ChEBI" id="CHEBI:17499"/>
        <dbReference type="ChEBI" id="CHEBI:29917"/>
        <dbReference type="ChEBI" id="CHEBI:57844"/>
        <dbReference type="ChEBI" id="CHEBI:59789"/>
        <dbReference type="ChEBI" id="CHEBI:64428"/>
        <dbReference type="ChEBI" id="CHEBI:74415"/>
        <dbReference type="ChEBI" id="CHEBI:74416"/>
    </reaction>
    <physiologicalReaction direction="left-to-right" evidence="11">
        <dbReference type="Rhea" id="RHEA:36340"/>
    </physiologicalReaction>
</comment>
<dbReference type="RefSeq" id="WP_100379733.1">
    <property type="nucleotide sequence ID" value="NZ_CBCSBW010000003.1"/>
</dbReference>
<dbReference type="SFLD" id="SFLDG01061">
    <property type="entry name" value="methylthiotransferase"/>
    <property type="match status" value="1"/>
</dbReference>
<dbReference type="InterPro" id="IPR006463">
    <property type="entry name" value="MiaB_methiolase"/>
</dbReference>
<organism evidence="18 19">
    <name type="scientific">Polynucleobacter brandtiae</name>
    <dbReference type="NCBI Taxonomy" id="1938816"/>
    <lineage>
        <taxon>Bacteria</taxon>
        <taxon>Pseudomonadati</taxon>
        <taxon>Pseudomonadota</taxon>
        <taxon>Betaproteobacteria</taxon>
        <taxon>Burkholderiales</taxon>
        <taxon>Burkholderiaceae</taxon>
        <taxon>Polynucleobacter</taxon>
    </lineage>
</organism>
<dbReference type="Proteomes" id="UP000229366">
    <property type="component" value="Unassembled WGS sequence"/>
</dbReference>
<dbReference type="Gene3D" id="3.80.30.20">
    <property type="entry name" value="tm_1862 like domain"/>
    <property type="match status" value="1"/>
</dbReference>
<feature type="domain" description="TRAM" evidence="15">
    <location>
        <begin position="378"/>
        <end position="444"/>
    </location>
</feature>
<keyword evidence="5 14" id="KW-0949">S-adenosyl-L-methionine</keyword>
<evidence type="ECO:0000256" key="9">
    <source>
        <dbReference type="ARBA" id="ARBA00023014"/>
    </source>
</evidence>
<dbReference type="NCBIfam" id="TIGR00089">
    <property type="entry name" value="MiaB/RimO family radical SAM methylthiotransferase"/>
    <property type="match status" value="1"/>
</dbReference>
<dbReference type="InterPro" id="IPR023404">
    <property type="entry name" value="rSAM_horseshoe"/>
</dbReference>
<dbReference type="PANTHER" id="PTHR43020">
    <property type="entry name" value="CDK5 REGULATORY SUBUNIT-ASSOCIATED PROTEIN 1"/>
    <property type="match status" value="1"/>
</dbReference>
<evidence type="ECO:0000256" key="5">
    <source>
        <dbReference type="ARBA" id="ARBA00022691"/>
    </source>
</evidence>
<evidence type="ECO:0000256" key="14">
    <source>
        <dbReference type="HAMAP-Rule" id="MF_01864"/>
    </source>
</evidence>
<dbReference type="FunFam" id="3.40.50.12160:FF:000001">
    <property type="entry name" value="tRNA-2-methylthio-N(6)-dimethylallyladenosine synthase"/>
    <property type="match status" value="1"/>
</dbReference>
<dbReference type="PROSITE" id="PS51918">
    <property type="entry name" value="RADICAL_SAM"/>
    <property type="match status" value="1"/>
</dbReference>